<keyword evidence="5" id="KW-0560">Oxidoreductase</keyword>
<dbReference type="InterPro" id="IPR051264">
    <property type="entry name" value="FAD-oxidored/transferase_4"/>
</dbReference>
<evidence type="ECO:0000313" key="7">
    <source>
        <dbReference type="EMBL" id="CAB4635194.1"/>
    </source>
</evidence>
<dbReference type="Pfam" id="PF02913">
    <property type="entry name" value="FAD-oxidase_C"/>
    <property type="match status" value="1"/>
</dbReference>
<dbReference type="InterPro" id="IPR016171">
    <property type="entry name" value="Vanillyl_alc_oxidase_C-sub2"/>
</dbReference>
<dbReference type="GO" id="GO:0016491">
    <property type="term" value="F:oxidoreductase activity"/>
    <property type="evidence" value="ECO:0007669"/>
    <property type="project" value="UniProtKB-KW"/>
</dbReference>
<dbReference type="AlphaFoldDB" id="A0A6J6JEY7"/>
<accession>A0A6J6JEY7</accession>
<organism evidence="7">
    <name type="scientific">freshwater metagenome</name>
    <dbReference type="NCBI Taxonomy" id="449393"/>
    <lineage>
        <taxon>unclassified sequences</taxon>
        <taxon>metagenomes</taxon>
        <taxon>ecological metagenomes</taxon>
    </lineage>
</organism>
<dbReference type="Gene3D" id="1.10.45.10">
    <property type="entry name" value="Vanillyl-alcohol Oxidase, Chain A, domain 4"/>
    <property type="match status" value="1"/>
</dbReference>
<comment type="cofactor">
    <cofactor evidence="1">
        <name>FAD</name>
        <dbReference type="ChEBI" id="CHEBI:57692"/>
    </cofactor>
</comment>
<feature type="domain" description="FAD-binding PCMH-type" evidence="6">
    <location>
        <begin position="43"/>
        <end position="225"/>
    </location>
</feature>
<proteinExistence type="inferred from homology"/>
<dbReference type="GO" id="GO:0022904">
    <property type="term" value="P:respiratory electron transport chain"/>
    <property type="evidence" value="ECO:0007669"/>
    <property type="project" value="TreeGrafter"/>
</dbReference>
<evidence type="ECO:0000256" key="3">
    <source>
        <dbReference type="ARBA" id="ARBA00022630"/>
    </source>
</evidence>
<dbReference type="InterPro" id="IPR016169">
    <property type="entry name" value="FAD-bd_PCMH_sub2"/>
</dbReference>
<dbReference type="InterPro" id="IPR016167">
    <property type="entry name" value="FAD-bd_PCMH_sub1"/>
</dbReference>
<keyword evidence="4" id="KW-0274">FAD</keyword>
<keyword evidence="3" id="KW-0285">Flavoprotein</keyword>
<dbReference type="InterPro" id="IPR006094">
    <property type="entry name" value="Oxid_FAD_bind_N"/>
</dbReference>
<dbReference type="EMBL" id="CAEZVB010000169">
    <property type="protein sequence ID" value="CAB4635194.1"/>
    <property type="molecule type" value="Genomic_DNA"/>
</dbReference>
<evidence type="ECO:0000256" key="1">
    <source>
        <dbReference type="ARBA" id="ARBA00001974"/>
    </source>
</evidence>
<evidence type="ECO:0000259" key="6">
    <source>
        <dbReference type="PROSITE" id="PS51387"/>
    </source>
</evidence>
<dbReference type="PANTHER" id="PTHR43716:SF1">
    <property type="entry name" value="D-2-HYDROXYGLUTARATE DEHYDROGENASE, MITOCHONDRIAL"/>
    <property type="match status" value="1"/>
</dbReference>
<dbReference type="SUPFAM" id="SSF55103">
    <property type="entry name" value="FAD-linked oxidases, C-terminal domain"/>
    <property type="match status" value="1"/>
</dbReference>
<evidence type="ECO:0000256" key="5">
    <source>
        <dbReference type="ARBA" id="ARBA00023002"/>
    </source>
</evidence>
<dbReference type="GO" id="GO:0071949">
    <property type="term" value="F:FAD binding"/>
    <property type="evidence" value="ECO:0007669"/>
    <property type="project" value="InterPro"/>
</dbReference>
<dbReference type="PANTHER" id="PTHR43716">
    <property type="entry name" value="D-2-HYDROXYGLUTARATE DEHYDROGENASE, MITOCHONDRIAL"/>
    <property type="match status" value="1"/>
</dbReference>
<evidence type="ECO:0000256" key="2">
    <source>
        <dbReference type="ARBA" id="ARBA00008000"/>
    </source>
</evidence>
<dbReference type="InterPro" id="IPR036318">
    <property type="entry name" value="FAD-bd_PCMH-like_sf"/>
</dbReference>
<evidence type="ECO:0000256" key="4">
    <source>
        <dbReference type="ARBA" id="ARBA00022827"/>
    </source>
</evidence>
<dbReference type="InterPro" id="IPR016166">
    <property type="entry name" value="FAD-bd_PCMH"/>
</dbReference>
<protein>
    <submittedName>
        <fullName evidence="7">Unannotated protein</fullName>
    </submittedName>
</protein>
<dbReference type="Gene3D" id="3.30.70.2740">
    <property type="match status" value="1"/>
</dbReference>
<dbReference type="PROSITE" id="PS51387">
    <property type="entry name" value="FAD_PCMH"/>
    <property type="match status" value="1"/>
</dbReference>
<sequence length="457" mass="46946">MSTTPTPAASVLLESLRGIVGPTHVLVGDDLVAPYVTDWTRRYSGPCVAVVRPASTLEVSSVLAACSAAGQPVLVQGGNTGLVGGSVPASSGKAPVILSTRRLSSIGAVDQLTGQVTAGAGALLSAVQDAASAAGWVYGVDLAARDSATIGGTVATNAGGVNVIAYGMTRAQVVGIEAVLADGTVILHLNGLLKDNTGFDFGSLLCGSEGTLGVITAVRLRLHHPHARTSLAMVGCATYGDALALMSASARRSLLIAAEMVDAIGIELMDSVLGIPSPLASSWPVVAFIEVADGGDASGLPLNDSHDAVVAFDAGEQARLWQFRERQTEVYGAKGICHKLDVSVPLSRMEEVLADLGSLLRDAPTVEFYGLFGHIADGNIHVEFIGPAADDVEVDHQVLELISRYSGSISAEHGVGRMKVDSLQLTRSAAEIDAMKAIKDALDPAGLLNQGILFPTA</sequence>
<dbReference type="Pfam" id="PF01565">
    <property type="entry name" value="FAD_binding_4"/>
    <property type="match status" value="1"/>
</dbReference>
<dbReference type="Gene3D" id="3.30.43.10">
    <property type="entry name" value="Uridine Diphospho-n-acetylenolpyruvylglucosamine Reductase, domain 2"/>
    <property type="match status" value="1"/>
</dbReference>
<dbReference type="FunFam" id="1.10.45.10:FF:000001">
    <property type="entry name" value="D-lactate dehydrogenase mitochondrial"/>
    <property type="match status" value="1"/>
</dbReference>
<comment type="similarity">
    <text evidence="2">Belongs to the FAD-binding oxidoreductase/transferase type 4 family.</text>
</comment>
<dbReference type="Gene3D" id="3.30.70.2190">
    <property type="match status" value="1"/>
</dbReference>
<gene>
    <name evidence="7" type="ORF">UFOPK1908_01708</name>
</gene>
<dbReference type="InterPro" id="IPR004113">
    <property type="entry name" value="FAD-bd_oxidored_4_C"/>
</dbReference>
<dbReference type="SUPFAM" id="SSF56176">
    <property type="entry name" value="FAD-binding/transporter-associated domain-like"/>
    <property type="match status" value="1"/>
</dbReference>
<name>A0A6J6JEY7_9ZZZZ</name>
<dbReference type="InterPro" id="IPR016164">
    <property type="entry name" value="FAD-linked_Oxase-like_C"/>
</dbReference>
<dbReference type="Gene3D" id="3.30.465.10">
    <property type="match status" value="1"/>
</dbReference>
<reference evidence="7" key="1">
    <citation type="submission" date="2020-05" db="EMBL/GenBank/DDBJ databases">
        <authorList>
            <person name="Chiriac C."/>
            <person name="Salcher M."/>
            <person name="Ghai R."/>
            <person name="Kavagutti S V."/>
        </authorList>
    </citation>
    <scope>NUCLEOTIDE SEQUENCE</scope>
</reference>